<evidence type="ECO:0000256" key="10">
    <source>
        <dbReference type="PROSITE-ProRule" id="PRU00283"/>
    </source>
</evidence>
<proteinExistence type="inferred from homology"/>
<dbReference type="Gene3D" id="3.40.850.10">
    <property type="entry name" value="Kinesin motor domain"/>
    <property type="match status" value="1"/>
</dbReference>
<comment type="similarity">
    <text evidence="10">Belongs to the TRAFAC class myosin-kinesin ATPase superfamily. Kinesin family.</text>
</comment>
<dbReference type="FunFam" id="3.40.850.10:FF:000047">
    <property type="entry name" value="Kinesin family protein"/>
    <property type="match status" value="1"/>
</dbReference>
<dbReference type="Pfam" id="PF00225">
    <property type="entry name" value="Kinesin"/>
    <property type="match status" value="1"/>
</dbReference>
<keyword evidence="5 10" id="KW-0547">Nucleotide-binding</keyword>
<dbReference type="PRINTS" id="PR00380">
    <property type="entry name" value="KINESINHEAVY"/>
</dbReference>
<evidence type="ECO:0000259" key="13">
    <source>
        <dbReference type="PROSITE" id="PS50006"/>
    </source>
</evidence>
<dbReference type="InterPro" id="IPR032405">
    <property type="entry name" value="Kinesin_assoc"/>
</dbReference>
<reference evidence="15 16" key="2">
    <citation type="submission" date="2017-10" db="EMBL/GenBank/DDBJ databases">
        <title>Extensive intraspecific genome diversity in a model arbuscular mycorrhizal fungus.</title>
        <authorList>
            <person name="Chen E.C.H."/>
            <person name="Morin E."/>
            <person name="Baudet D."/>
            <person name="Noel J."/>
            <person name="Ndikumana S."/>
            <person name="Charron P."/>
            <person name="St-Onge C."/>
            <person name="Giorgi J."/>
            <person name="Grigoriev I.V."/>
            <person name="Roux C."/>
            <person name="Martin F.M."/>
            <person name="Corradi N."/>
        </authorList>
    </citation>
    <scope>NUCLEOTIDE SEQUENCE [LARGE SCALE GENOMIC DNA]</scope>
    <source>
        <strain evidence="15 16">C2</strain>
    </source>
</reference>
<organism evidence="15 16">
    <name type="scientific">Rhizophagus irregularis</name>
    <dbReference type="NCBI Taxonomy" id="588596"/>
    <lineage>
        <taxon>Eukaryota</taxon>
        <taxon>Fungi</taxon>
        <taxon>Fungi incertae sedis</taxon>
        <taxon>Mucoromycota</taxon>
        <taxon>Glomeromycotina</taxon>
        <taxon>Glomeromycetes</taxon>
        <taxon>Glomerales</taxon>
        <taxon>Glomeraceae</taxon>
        <taxon>Rhizophagus</taxon>
    </lineage>
</organism>
<evidence type="ECO:0000256" key="11">
    <source>
        <dbReference type="SAM" id="Coils"/>
    </source>
</evidence>
<keyword evidence="3" id="KW-0963">Cytoplasm</keyword>
<evidence type="ECO:0000256" key="1">
    <source>
        <dbReference type="ARBA" id="ARBA00004245"/>
    </source>
</evidence>
<dbReference type="InterPro" id="IPR008984">
    <property type="entry name" value="SMAD_FHA_dom_sf"/>
</dbReference>
<dbReference type="GO" id="GO:0008574">
    <property type="term" value="F:plus-end-directed microtubule motor activity"/>
    <property type="evidence" value="ECO:0007669"/>
    <property type="project" value="UniProtKB-ARBA"/>
</dbReference>
<dbReference type="GO" id="GO:0005524">
    <property type="term" value="F:ATP binding"/>
    <property type="evidence" value="ECO:0007669"/>
    <property type="project" value="UniProtKB-UniRule"/>
</dbReference>
<feature type="region of interest" description="Disordered" evidence="12">
    <location>
        <begin position="679"/>
        <end position="703"/>
    </location>
</feature>
<evidence type="ECO:0000256" key="7">
    <source>
        <dbReference type="ARBA" id="ARBA00023054"/>
    </source>
</evidence>
<dbReference type="PROSITE" id="PS50006">
    <property type="entry name" value="FHA_DOMAIN"/>
    <property type="match status" value="1"/>
</dbReference>
<keyword evidence="7 11" id="KW-0175">Coiled coil</keyword>
<dbReference type="PROSITE" id="PS50067">
    <property type="entry name" value="KINESIN_MOTOR_2"/>
    <property type="match status" value="1"/>
</dbReference>
<dbReference type="VEuPathDB" id="FungiDB:FUN_011878"/>
<keyword evidence="9" id="KW-0206">Cytoskeleton</keyword>
<comment type="subcellular location">
    <subcellularLocation>
        <location evidence="1">Cytoplasm</location>
        <location evidence="1">Cytoskeleton</location>
    </subcellularLocation>
</comment>
<keyword evidence="2" id="KW-0813">Transport</keyword>
<dbReference type="GO" id="GO:0005546">
    <property type="term" value="F:phosphatidylinositol-4,5-bisphosphate binding"/>
    <property type="evidence" value="ECO:0007669"/>
    <property type="project" value="UniProtKB-ARBA"/>
</dbReference>
<sequence>MGDENIKVVVRCRPLNSREIARGAKRLISMVGNQTFITTPDVNDPGNANKRDGIEDVKSFTFDKSYWSFDKNDPNYATQAMLYNDLGEKFLDYAFEGYNTCIFAYGQTGAGKSYSMMGYGEEKGIMPLTCCELFNRINNNKDLELTYQVQVSYIEIYNERVRDLLNPKNKGNLKVREHPALGPYVEDLSKLIVNSFIDIEKSMDEGNKVRTVAATNMNETSSRSHAVFTLLVTQKRHDIQTNMDTEKAGSERANLTGATGTRLKEGANINKSLTTFGKVIASLAEFSVDKKKGKKEVFVPYRDSVLTWLLKDNLGGNSKTAMIAAISPADYDETLSTLRYADATRRIKNKAVVNEDPNTRLIRELKEELPMLRSKLGTYDSNELYDPSVPPSQQIVVLQDKSGNTLKKTKEELIDQTQASEKLMEEVNESWAEKARKTKEIQKEREKMLEELGIMVEKNVVGIHPPKKVPYLVNLNEDPLLSECLIYQIKPGKTRVGRIESDIPLNIRLKGDNILDEHCWFENIDGVVTLHPHENDATMVNGMYINKAKKLKSGFRIILGDFHEDFHVFRFNNPQEVSERAKSKQLSINVPLTLNENGEDSAEVSPTSTDSLDTWIDWNFARREAALNSLNSRTDTTDTTDTRHITDTTDTRHTTDTTDTTDTTVGIDESLQRLRDDLKKIQSGRRTRPDSRNIMDQKENRGT</sequence>
<evidence type="ECO:0000256" key="5">
    <source>
        <dbReference type="ARBA" id="ARBA00022741"/>
    </source>
</evidence>
<feature type="compositionally biased region" description="Basic and acidic residues" evidence="12">
    <location>
        <begin position="640"/>
        <end position="656"/>
    </location>
</feature>
<gene>
    <name evidence="15" type="ORF">RhiirC2_840639</name>
</gene>
<dbReference type="EMBL" id="LLXL01000935">
    <property type="protein sequence ID" value="PKK67638.1"/>
    <property type="molecule type" value="Genomic_DNA"/>
</dbReference>
<feature type="compositionally biased region" description="Basic and acidic residues" evidence="12">
    <location>
        <begin position="687"/>
        <end position="703"/>
    </location>
</feature>
<comment type="caution">
    <text evidence="15">The sequence shown here is derived from an EMBL/GenBank/DDBJ whole genome shotgun (WGS) entry which is preliminary data.</text>
</comment>
<dbReference type="InterPro" id="IPR001752">
    <property type="entry name" value="Kinesin_motor_dom"/>
</dbReference>
<dbReference type="Pfam" id="PF16183">
    <property type="entry name" value="Kinesin_assoc"/>
    <property type="match status" value="1"/>
</dbReference>
<dbReference type="VEuPathDB" id="FungiDB:RhiirA1_516379"/>
<dbReference type="Gene3D" id="2.60.200.20">
    <property type="match status" value="1"/>
</dbReference>
<reference evidence="15 16" key="1">
    <citation type="submission" date="2016-04" db="EMBL/GenBank/DDBJ databases">
        <title>Genome analyses suggest a sexual origin of heterokaryosis in a supposedly ancient asexual fungus.</title>
        <authorList>
            <person name="Ropars J."/>
            <person name="Sedzielewska K."/>
            <person name="Noel J."/>
            <person name="Charron P."/>
            <person name="Farinelli L."/>
            <person name="Marton T."/>
            <person name="Kruger M."/>
            <person name="Pelin A."/>
            <person name="Brachmann A."/>
            <person name="Corradi N."/>
        </authorList>
    </citation>
    <scope>NUCLEOTIDE SEQUENCE [LARGE SCALE GENOMIC DNA]</scope>
    <source>
        <strain evidence="15 16">C2</strain>
    </source>
</reference>
<evidence type="ECO:0000256" key="9">
    <source>
        <dbReference type="ARBA" id="ARBA00023212"/>
    </source>
</evidence>
<evidence type="ECO:0000256" key="12">
    <source>
        <dbReference type="SAM" id="MobiDB-lite"/>
    </source>
</evidence>
<keyword evidence="6 10" id="KW-0067">ATP-binding</keyword>
<dbReference type="GO" id="GO:0047496">
    <property type="term" value="P:vesicle transport along microtubule"/>
    <property type="evidence" value="ECO:0007669"/>
    <property type="project" value="UniProtKB-ARBA"/>
</dbReference>
<accession>A0A2N1N1A9</accession>
<evidence type="ECO:0000259" key="14">
    <source>
        <dbReference type="PROSITE" id="PS50067"/>
    </source>
</evidence>
<evidence type="ECO:0000256" key="2">
    <source>
        <dbReference type="ARBA" id="ARBA00022448"/>
    </source>
</evidence>
<dbReference type="InterPro" id="IPR027417">
    <property type="entry name" value="P-loop_NTPase"/>
</dbReference>
<feature type="coiled-coil region" evidence="11">
    <location>
        <begin position="406"/>
        <end position="452"/>
    </location>
</feature>
<feature type="domain" description="Kinesin motor" evidence="14">
    <location>
        <begin position="5"/>
        <end position="347"/>
    </location>
</feature>
<evidence type="ECO:0000313" key="15">
    <source>
        <dbReference type="EMBL" id="PKK67638.1"/>
    </source>
</evidence>
<dbReference type="SMART" id="SM00129">
    <property type="entry name" value="KISc"/>
    <property type="match status" value="1"/>
</dbReference>
<evidence type="ECO:0000256" key="8">
    <source>
        <dbReference type="ARBA" id="ARBA00023175"/>
    </source>
</evidence>
<dbReference type="CDD" id="cd01365">
    <property type="entry name" value="KISc_KIF1A_KIF1B"/>
    <property type="match status" value="1"/>
</dbReference>
<dbReference type="SUPFAM" id="SSF49879">
    <property type="entry name" value="SMAD/FHA domain"/>
    <property type="match status" value="1"/>
</dbReference>
<dbReference type="InterPro" id="IPR000253">
    <property type="entry name" value="FHA_dom"/>
</dbReference>
<dbReference type="Proteomes" id="UP000233469">
    <property type="component" value="Unassembled WGS sequence"/>
</dbReference>
<evidence type="ECO:0000256" key="3">
    <source>
        <dbReference type="ARBA" id="ARBA00022490"/>
    </source>
</evidence>
<dbReference type="SUPFAM" id="SSF52540">
    <property type="entry name" value="P-loop containing nucleoside triphosphate hydrolases"/>
    <property type="match status" value="1"/>
</dbReference>
<name>A0A2N1N1A9_9GLOM</name>
<dbReference type="InterPro" id="IPR036961">
    <property type="entry name" value="Kinesin_motor_dom_sf"/>
</dbReference>
<feature type="domain" description="FHA" evidence="13">
    <location>
        <begin position="494"/>
        <end position="545"/>
    </location>
</feature>
<dbReference type="VEuPathDB" id="FungiDB:RhiirFUN_025588"/>
<keyword evidence="4" id="KW-0493">Microtubule</keyword>
<dbReference type="CDD" id="cd22705">
    <property type="entry name" value="FHA_KIF1"/>
    <property type="match status" value="1"/>
</dbReference>
<evidence type="ECO:0000313" key="16">
    <source>
        <dbReference type="Proteomes" id="UP000233469"/>
    </source>
</evidence>
<feature type="region of interest" description="Disordered" evidence="12">
    <location>
        <begin position="632"/>
        <end position="663"/>
    </location>
</feature>
<evidence type="ECO:0000256" key="6">
    <source>
        <dbReference type="ARBA" id="ARBA00022840"/>
    </source>
</evidence>
<keyword evidence="8 10" id="KW-0505">Motor protein</keyword>
<protein>
    <submittedName>
        <fullName evidence="15">Kinesin-domain-containing protein</fullName>
    </submittedName>
</protein>
<feature type="binding site" evidence="10">
    <location>
        <begin position="106"/>
        <end position="113"/>
    </location>
    <ligand>
        <name>ATP</name>
        <dbReference type="ChEBI" id="CHEBI:30616"/>
    </ligand>
</feature>
<evidence type="ECO:0000256" key="4">
    <source>
        <dbReference type="ARBA" id="ARBA00022701"/>
    </source>
</evidence>
<dbReference type="GO" id="GO:0008017">
    <property type="term" value="F:microtubule binding"/>
    <property type="evidence" value="ECO:0007669"/>
    <property type="project" value="InterPro"/>
</dbReference>
<dbReference type="AlphaFoldDB" id="A0A2N1N1A9"/>
<dbReference type="Gene3D" id="6.10.250.2520">
    <property type="match status" value="1"/>
</dbReference>
<dbReference type="GO" id="GO:0005874">
    <property type="term" value="C:microtubule"/>
    <property type="evidence" value="ECO:0007669"/>
    <property type="project" value="UniProtKB-KW"/>
</dbReference>
<dbReference type="PANTHER" id="PTHR47117">
    <property type="entry name" value="STAR-RELATED LIPID TRANSFER PROTEIN 9"/>
    <property type="match status" value="1"/>
</dbReference>